<evidence type="ECO:0000313" key="2">
    <source>
        <dbReference type="EMBL" id="MCF2302078.1"/>
    </source>
</evidence>
<feature type="compositionally biased region" description="Basic and acidic residues" evidence="1">
    <location>
        <begin position="492"/>
        <end position="504"/>
    </location>
</feature>
<name>A0AAW4ZUM0_PHOPO</name>
<evidence type="ECO:0000256" key="1">
    <source>
        <dbReference type="SAM" id="MobiDB-lite"/>
    </source>
</evidence>
<accession>A0AAW4ZUM0</accession>
<evidence type="ECO:0000313" key="3">
    <source>
        <dbReference type="Proteomes" id="UP000813876"/>
    </source>
</evidence>
<proteinExistence type="predicted"/>
<protein>
    <submittedName>
        <fullName evidence="2">Uncharacterized protein</fullName>
    </submittedName>
</protein>
<gene>
    <name evidence="2" type="ORF">GLP33_10095</name>
</gene>
<dbReference type="EMBL" id="WMCP01000010">
    <property type="protein sequence ID" value="MCF2302078.1"/>
    <property type="molecule type" value="Genomic_DNA"/>
</dbReference>
<organism evidence="2 3">
    <name type="scientific">Photobacterium phosphoreum</name>
    <dbReference type="NCBI Taxonomy" id="659"/>
    <lineage>
        <taxon>Bacteria</taxon>
        <taxon>Pseudomonadati</taxon>
        <taxon>Pseudomonadota</taxon>
        <taxon>Gammaproteobacteria</taxon>
        <taxon>Vibrionales</taxon>
        <taxon>Vibrionaceae</taxon>
        <taxon>Photobacterium</taxon>
    </lineage>
</organism>
<reference evidence="2" key="1">
    <citation type="submission" date="2019-11" db="EMBL/GenBank/DDBJ databases">
        <title>Comparative genomics of photobacteria reveal adaptation to distinct habitats.</title>
        <authorList>
            <person name="Fuertes-Perez S."/>
            <person name="Hilgarth M."/>
            <person name="Vogel R.F."/>
        </authorList>
    </citation>
    <scope>NUCLEOTIDE SEQUENCE</scope>
    <source>
        <strain evidence="2">TMW2.2145</strain>
    </source>
</reference>
<comment type="caution">
    <text evidence="2">The sequence shown here is derived from an EMBL/GenBank/DDBJ whole genome shotgun (WGS) entry which is preliminary data.</text>
</comment>
<feature type="region of interest" description="Disordered" evidence="1">
    <location>
        <begin position="483"/>
        <end position="561"/>
    </location>
</feature>
<dbReference type="RefSeq" id="WP_232581196.1">
    <property type="nucleotide sequence ID" value="NZ_WMCP01000010.1"/>
</dbReference>
<sequence length="664" mass="72576">MSEVIFDTTPNHANESEGLGDAGTETYLDAPLVGLAREIGQNSRDAHDTESSKPAKITFDLFEVKKDEIPAFKQFETTVNSCYITACEKKDKKAIPFFENLKSQIERQTIRVLRIADFNTKGLRGPCEEGTPFHSLVKSKGISNKDDNEDSGGSHGIGKNAVFAVSEGRSVLYSTVYAEKGKQVFLFQGKSQLISHKGNDGEQKGAASYWGKSGFQAIEDVESIPKWLQRTETGTSIFALFFPKHSNWEHKVAISLINNFTSAIYHNDLEFSIGNGEIEINAATLPQHINSPEFKKAAKETGTEDELKSTKNIYECLSSELTTSDEFTIKNLGPFRLKLLLGETQPKQVNIMRNGMLITASLCNFKDKLTRFDRTYSNFIAIVEPSSAESNAKIKGLENPKHDQLSAERIPDVNEKKNITKAMNSLGEKIRQLIKEKAYVPPMDKELIDELSNFFADGNNETTFDFDNNRLEDHPAINEIIPASVKKKRSHATSDKPTQKHYGEIEENDDTGEIDYGSGGGIGGSSGGIGGSGSGIGGSGSGIGGSSGGIGDDGGKNLPRKKKHVAASDFRIIPSSVPGEYRLWMTAEGTGTVNLKLTATGIQKEELLYVTESKKIKNSNEVTTKAGSLEIDAKKGERICISLTLKQKYTGPINVKSLLKGEMA</sequence>
<feature type="compositionally biased region" description="Gly residues" evidence="1">
    <location>
        <begin position="517"/>
        <end position="552"/>
    </location>
</feature>
<dbReference type="AlphaFoldDB" id="A0AAW4ZUM0"/>
<feature type="region of interest" description="Disordered" evidence="1">
    <location>
        <begin position="1"/>
        <end position="22"/>
    </location>
</feature>
<dbReference type="Proteomes" id="UP000813876">
    <property type="component" value="Unassembled WGS sequence"/>
</dbReference>